<evidence type="ECO:0000256" key="4">
    <source>
        <dbReference type="ARBA" id="ARBA00022968"/>
    </source>
</evidence>
<accession>A0ABT6NH64</accession>
<evidence type="ECO:0000256" key="3">
    <source>
        <dbReference type="ARBA" id="ARBA00022679"/>
    </source>
</evidence>
<reference evidence="7 8" key="1">
    <citation type="submission" date="2023-04" db="EMBL/GenBank/DDBJ databases">
        <title>Fusibacter bizertensis strain WBS, isolated from littoral bottom sediments of the Arctic seas - biochemical and genomic analysis.</title>
        <authorList>
            <person name="Brioukhanov A.L."/>
        </authorList>
    </citation>
    <scope>NUCLEOTIDE SEQUENCE [LARGE SCALE GENOMIC DNA]</scope>
    <source>
        <strain evidence="7 8">WBS</strain>
    </source>
</reference>
<dbReference type="InterPro" id="IPR001264">
    <property type="entry name" value="Glyco_trans_51"/>
</dbReference>
<comment type="caution">
    <text evidence="7">The sequence shown here is derived from an EMBL/GenBank/DDBJ whole genome shotgun (WGS) entry which is preliminary data.</text>
</comment>
<protein>
    <recommendedName>
        <fullName evidence="2">Penicillin-binding protein 1A</fullName>
    </recommendedName>
</protein>
<dbReference type="InterPro" id="IPR023346">
    <property type="entry name" value="Lysozyme-like_dom_sf"/>
</dbReference>
<evidence type="ECO:0000256" key="1">
    <source>
        <dbReference type="ARBA" id="ARBA00004401"/>
    </source>
</evidence>
<gene>
    <name evidence="7" type="ORF">QE109_16575</name>
</gene>
<keyword evidence="4" id="KW-0735">Signal-anchor</keyword>
<dbReference type="SUPFAM" id="SSF53955">
    <property type="entry name" value="Lysozyme-like"/>
    <property type="match status" value="1"/>
</dbReference>
<evidence type="ECO:0000256" key="5">
    <source>
        <dbReference type="ARBA" id="ARBA00023251"/>
    </source>
</evidence>
<name>A0ABT6NH64_9FIRM</name>
<dbReference type="EMBL" id="JARYZI010000016">
    <property type="protein sequence ID" value="MDH8679775.1"/>
    <property type="molecule type" value="Genomic_DNA"/>
</dbReference>
<proteinExistence type="predicted"/>
<dbReference type="InterPro" id="IPR050396">
    <property type="entry name" value="Glycosyltr_51/Transpeptidase"/>
</dbReference>
<evidence type="ECO:0000259" key="6">
    <source>
        <dbReference type="Pfam" id="PF00912"/>
    </source>
</evidence>
<dbReference type="RefSeq" id="WP_281095670.1">
    <property type="nucleotide sequence ID" value="NZ_JARYZI010000016.1"/>
</dbReference>
<comment type="subcellular location">
    <subcellularLocation>
        <location evidence="1">Cell membrane</location>
        <topology evidence="1">Single-pass type II membrane protein</topology>
    </subcellularLocation>
</comment>
<dbReference type="Proteomes" id="UP001158045">
    <property type="component" value="Unassembled WGS sequence"/>
</dbReference>
<organism evidence="7 8">
    <name type="scientific">Fusibacter bizertensis</name>
    <dbReference type="NCBI Taxonomy" id="1488331"/>
    <lineage>
        <taxon>Bacteria</taxon>
        <taxon>Bacillati</taxon>
        <taxon>Bacillota</taxon>
        <taxon>Clostridia</taxon>
        <taxon>Eubacteriales</taxon>
        <taxon>Eubacteriales Family XII. Incertae Sedis</taxon>
        <taxon>Fusibacter</taxon>
    </lineage>
</organism>
<feature type="domain" description="Glycosyl transferase family 51" evidence="6">
    <location>
        <begin position="54"/>
        <end position="203"/>
    </location>
</feature>
<keyword evidence="5" id="KW-0046">Antibiotic resistance</keyword>
<keyword evidence="3" id="KW-0808">Transferase</keyword>
<evidence type="ECO:0000256" key="2">
    <source>
        <dbReference type="ARBA" id="ARBA00018638"/>
    </source>
</evidence>
<dbReference type="PANTHER" id="PTHR32282:SF33">
    <property type="entry name" value="PEPTIDOGLYCAN GLYCOSYLTRANSFERASE"/>
    <property type="match status" value="1"/>
</dbReference>
<sequence length="206" mass="23385">MNKHNKKIVLFLILTMCLSAILVIKVSPVIASGYDMYKSAIEEKSIYDTIVSIRSSENFIPLDEIPQAYLDAVIASEDKRFYRHMGVDLLATGRAMYNNLIEGSYVQGGSTITQQLAKNMYFSFEKKYERKVAELIVAVKLESMLSKDEILELYCNITYLGEGCYGINEASRYYYEVIPADLTHFQITILVAALKNPTYLNPKAIM</sequence>
<keyword evidence="4" id="KW-0812">Transmembrane</keyword>
<dbReference type="Gene3D" id="1.10.3810.10">
    <property type="entry name" value="Biosynthetic peptidoglycan transglycosylase-like"/>
    <property type="match status" value="1"/>
</dbReference>
<dbReference type="Pfam" id="PF00912">
    <property type="entry name" value="Transgly"/>
    <property type="match status" value="1"/>
</dbReference>
<evidence type="ECO:0000313" key="7">
    <source>
        <dbReference type="EMBL" id="MDH8679775.1"/>
    </source>
</evidence>
<keyword evidence="8" id="KW-1185">Reference proteome</keyword>
<dbReference type="InterPro" id="IPR036950">
    <property type="entry name" value="PBP_transglycosylase"/>
</dbReference>
<dbReference type="PANTHER" id="PTHR32282">
    <property type="entry name" value="BINDING PROTEIN TRANSPEPTIDASE, PUTATIVE-RELATED"/>
    <property type="match status" value="1"/>
</dbReference>
<evidence type="ECO:0000313" key="8">
    <source>
        <dbReference type="Proteomes" id="UP001158045"/>
    </source>
</evidence>